<proteinExistence type="predicted"/>
<reference evidence="1" key="1">
    <citation type="submission" date="2020-11" db="EMBL/GenBank/DDBJ databases">
        <authorList>
            <consortium name="DOE Joint Genome Institute"/>
            <person name="Ahrendt S."/>
            <person name="Riley R."/>
            <person name="Andreopoulos W."/>
            <person name="Labutti K."/>
            <person name="Pangilinan J."/>
            <person name="Ruiz-Duenas F.J."/>
            <person name="Barrasa J.M."/>
            <person name="Sanchez-Garcia M."/>
            <person name="Camarero S."/>
            <person name="Miyauchi S."/>
            <person name="Serrano A."/>
            <person name="Linde D."/>
            <person name="Babiker R."/>
            <person name="Drula E."/>
            <person name="Ayuso-Fernandez I."/>
            <person name="Pacheco R."/>
            <person name="Padilla G."/>
            <person name="Ferreira P."/>
            <person name="Barriuso J."/>
            <person name="Kellner H."/>
            <person name="Castanera R."/>
            <person name="Alfaro M."/>
            <person name="Ramirez L."/>
            <person name="Pisabarro A.G."/>
            <person name="Kuo A."/>
            <person name="Tritt A."/>
            <person name="Lipzen A."/>
            <person name="He G."/>
            <person name="Yan M."/>
            <person name="Ng V."/>
            <person name="Cullen D."/>
            <person name="Martin F."/>
            <person name="Rosso M.-N."/>
            <person name="Henrissat B."/>
            <person name="Hibbett D."/>
            <person name="Martinez A.T."/>
            <person name="Grigoriev I.V."/>
        </authorList>
    </citation>
    <scope>NUCLEOTIDE SEQUENCE</scope>
    <source>
        <strain evidence="1">CBS 247.69</strain>
    </source>
</reference>
<comment type="caution">
    <text evidence="1">The sequence shown here is derived from an EMBL/GenBank/DDBJ whole genome shotgun (WGS) entry which is preliminary data.</text>
</comment>
<gene>
    <name evidence="1" type="ORF">BDZ94DRAFT_884739</name>
</gene>
<sequence length="178" mass="20154">MPTTSIAYSPYPDGTLPVEHQAEIAKIRACLTTWISATNDVRREVPGAREKMVTITDALLGLQVAEPYAFTPSPPYPFQRILLSCIRCYWLALVASFDDFEKNEMKERLNCLPPDGNRISTFNGEKCVEMPGDLNAQEYEGLMRIMHFVALGMVSKDVVKTWYEIGEIGVQTWEEVEE</sequence>
<dbReference type="Proteomes" id="UP000807353">
    <property type="component" value="Unassembled WGS sequence"/>
</dbReference>
<dbReference type="AlphaFoldDB" id="A0A9P5XZR9"/>
<dbReference type="OrthoDB" id="2894188at2759"/>
<evidence type="ECO:0000313" key="2">
    <source>
        <dbReference type="Proteomes" id="UP000807353"/>
    </source>
</evidence>
<evidence type="ECO:0000313" key="1">
    <source>
        <dbReference type="EMBL" id="KAF9460742.1"/>
    </source>
</evidence>
<dbReference type="EMBL" id="MU150294">
    <property type="protein sequence ID" value="KAF9460742.1"/>
    <property type="molecule type" value="Genomic_DNA"/>
</dbReference>
<keyword evidence="2" id="KW-1185">Reference proteome</keyword>
<protein>
    <submittedName>
        <fullName evidence="1">Uncharacterized protein</fullName>
    </submittedName>
</protein>
<organism evidence="1 2">
    <name type="scientific">Collybia nuda</name>
    <dbReference type="NCBI Taxonomy" id="64659"/>
    <lineage>
        <taxon>Eukaryota</taxon>
        <taxon>Fungi</taxon>
        <taxon>Dikarya</taxon>
        <taxon>Basidiomycota</taxon>
        <taxon>Agaricomycotina</taxon>
        <taxon>Agaricomycetes</taxon>
        <taxon>Agaricomycetidae</taxon>
        <taxon>Agaricales</taxon>
        <taxon>Tricholomatineae</taxon>
        <taxon>Clitocybaceae</taxon>
        <taxon>Collybia</taxon>
    </lineage>
</organism>
<name>A0A9P5XZR9_9AGAR</name>
<accession>A0A9P5XZR9</accession>